<dbReference type="InterPro" id="IPR053707">
    <property type="entry name" value="UPF0637_domain_sf"/>
</dbReference>
<dbReference type="eggNOG" id="COG4493">
    <property type="taxonomic scope" value="Bacteria"/>
</dbReference>
<dbReference type="SUPFAM" id="SSF142913">
    <property type="entry name" value="YktB/PF0168-like"/>
    <property type="match status" value="1"/>
</dbReference>
<dbReference type="AlphaFoldDB" id="A0A0B0ILA9"/>
<keyword evidence="3" id="KW-1185">Reference proteome</keyword>
<gene>
    <name evidence="2" type="ORF">LQ50_06975</name>
</gene>
<organism evidence="2 3">
    <name type="scientific">Halalkalibacter okhensis</name>
    <dbReference type="NCBI Taxonomy" id="333138"/>
    <lineage>
        <taxon>Bacteria</taxon>
        <taxon>Bacillati</taxon>
        <taxon>Bacillota</taxon>
        <taxon>Bacilli</taxon>
        <taxon>Bacillales</taxon>
        <taxon>Bacillaceae</taxon>
        <taxon>Halalkalibacter</taxon>
    </lineage>
</organism>
<evidence type="ECO:0000313" key="2">
    <source>
        <dbReference type="EMBL" id="KHF40834.1"/>
    </source>
</evidence>
<evidence type="ECO:0000313" key="3">
    <source>
        <dbReference type="Proteomes" id="UP000030832"/>
    </source>
</evidence>
<name>A0A0B0ILA9_9BACI</name>
<dbReference type="HAMAP" id="MF_01851">
    <property type="entry name" value="UPF0637"/>
    <property type="match status" value="1"/>
</dbReference>
<dbReference type="Gene3D" id="3.30.930.20">
    <property type="entry name" value="Protein of unknown function DUF1054"/>
    <property type="match status" value="1"/>
</dbReference>
<dbReference type="EMBL" id="JRJU01000006">
    <property type="protein sequence ID" value="KHF40834.1"/>
    <property type="molecule type" value="Genomic_DNA"/>
</dbReference>
<comment type="caution">
    <text evidence="2">The sequence shown here is derived from an EMBL/GenBank/DDBJ whole genome shotgun (WGS) entry which is preliminary data.</text>
</comment>
<comment type="similarity">
    <text evidence="1">Belongs to the UPF0637 family.</text>
</comment>
<dbReference type="Pfam" id="PF06335">
    <property type="entry name" value="DUF1054"/>
    <property type="match status" value="1"/>
</dbReference>
<dbReference type="InterPro" id="IPR009403">
    <property type="entry name" value="UPF0637"/>
</dbReference>
<accession>A0A0B0ILA9</accession>
<reference evidence="2 3" key="1">
    <citation type="submission" date="2014-09" db="EMBL/GenBank/DDBJ databases">
        <title>Genome sequencing and annotation of Bacillus Okhensis strain Kh10-101T.</title>
        <authorList>
            <person name="Prakash J.S."/>
        </authorList>
    </citation>
    <scope>NUCLEOTIDE SEQUENCE [LARGE SCALE GENOMIC DNA]</scope>
    <source>
        <strain evidence="3">Kh10-101T</strain>
    </source>
</reference>
<protein>
    <recommendedName>
        <fullName evidence="1">UPF0637 protein LQ50_06975</fullName>
    </recommendedName>
</protein>
<dbReference type="OrthoDB" id="9812818at2"/>
<sequence length="209" mass="24042">MSLKGFTKSDFDVFHIDGLEARMEAIQSQIQPKFKAFGDILADELAVLLGNEMYLHIAKHARRKVNPPNDTWMAIAHDKRGYKKHPHFQLGLFDDHLFIWFALIYEAPNKKAIAESLMTNSHLIMDLPEDYVISLDHMKKDATTIGEKNESDVITDLERLRDVKKAEYLVGRHLQPEQSLVQDGQALLTFTKETYEQLLPIYQLAMSQS</sequence>
<dbReference type="Proteomes" id="UP000030832">
    <property type="component" value="Unassembled WGS sequence"/>
</dbReference>
<dbReference type="RefSeq" id="WP_034627326.1">
    <property type="nucleotide sequence ID" value="NZ_JRJU01000006.1"/>
</dbReference>
<proteinExistence type="inferred from homology"/>
<dbReference type="PIRSF" id="PIRSF021332">
    <property type="entry name" value="DUF1054"/>
    <property type="match status" value="1"/>
</dbReference>
<evidence type="ECO:0000256" key="1">
    <source>
        <dbReference type="HAMAP-Rule" id="MF_01851"/>
    </source>
</evidence>
<dbReference type="STRING" id="333138.LQ50_06975"/>